<protein>
    <submittedName>
        <fullName evidence="1">Uncharacterized protein</fullName>
    </submittedName>
</protein>
<proteinExistence type="predicted"/>
<dbReference type="AlphaFoldDB" id="A0A6L6WLR3"/>
<dbReference type="RefSeq" id="WP_157024378.1">
    <property type="nucleotide sequence ID" value="NZ_WQLV01000017.1"/>
</dbReference>
<name>A0A6L6WLR3_9RHOB</name>
<keyword evidence="2" id="KW-1185">Reference proteome</keyword>
<dbReference type="EMBL" id="WQLV01000017">
    <property type="protein sequence ID" value="MVO18148.1"/>
    <property type="molecule type" value="Genomic_DNA"/>
</dbReference>
<organism evidence="1 2">
    <name type="scientific">Parasedimentitalea huanghaiensis</name>
    <dbReference type="NCBI Taxonomy" id="2682100"/>
    <lineage>
        <taxon>Bacteria</taxon>
        <taxon>Pseudomonadati</taxon>
        <taxon>Pseudomonadota</taxon>
        <taxon>Alphaproteobacteria</taxon>
        <taxon>Rhodobacterales</taxon>
        <taxon>Paracoccaceae</taxon>
        <taxon>Parasedimentitalea</taxon>
    </lineage>
</organism>
<accession>A0A6L6WLR3</accession>
<comment type="caution">
    <text evidence="1">The sequence shown here is derived from an EMBL/GenBank/DDBJ whole genome shotgun (WGS) entry which is preliminary data.</text>
</comment>
<dbReference type="Proteomes" id="UP000478892">
    <property type="component" value="Unassembled WGS sequence"/>
</dbReference>
<gene>
    <name evidence="1" type="ORF">GO984_20190</name>
</gene>
<reference evidence="1 2" key="1">
    <citation type="submission" date="2019-12" db="EMBL/GenBank/DDBJ databases">
        <authorList>
            <person name="Zhang Y.-J."/>
        </authorList>
    </citation>
    <scope>NUCLEOTIDE SEQUENCE [LARGE SCALE GENOMIC DNA]</scope>
    <source>
        <strain evidence="1 2">CY05</strain>
    </source>
</reference>
<evidence type="ECO:0000313" key="1">
    <source>
        <dbReference type="EMBL" id="MVO18148.1"/>
    </source>
</evidence>
<evidence type="ECO:0000313" key="2">
    <source>
        <dbReference type="Proteomes" id="UP000478892"/>
    </source>
</evidence>
<sequence>MRIFEERNYQSYRIWDLEEEVEQSVEKFMELAQIFDELVNCRKATPRVRLLIHDVRGHLEKLISKVSNAEKSTALVAEVVETTSDDVDRSKIVEMNDLVYLSNGHKIQFGRAKTSTDPLVIFHDTRHVLADSILGASIGERIELLNGKEVTIEGIGKLAMLTE</sequence>